<feature type="transmembrane region" description="Helical" evidence="2">
    <location>
        <begin position="260"/>
        <end position="282"/>
    </location>
</feature>
<dbReference type="Proteomes" id="UP000603708">
    <property type="component" value="Unassembled WGS sequence"/>
</dbReference>
<keyword evidence="2" id="KW-1133">Transmembrane helix</keyword>
<protein>
    <submittedName>
        <fullName evidence="3">ABC transporter permease</fullName>
    </submittedName>
</protein>
<dbReference type="AlphaFoldDB" id="A0A919L372"/>
<evidence type="ECO:0000313" key="3">
    <source>
        <dbReference type="EMBL" id="GHH83275.1"/>
    </source>
</evidence>
<reference evidence="3" key="1">
    <citation type="journal article" date="2014" name="Int. J. Syst. Evol. Microbiol.">
        <title>Complete genome sequence of Corynebacterium casei LMG S-19264T (=DSM 44701T), isolated from a smear-ripened cheese.</title>
        <authorList>
            <consortium name="US DOE Joint Genome Institute (JGI-PGF)"/>
            <person name="Walter F."/>
            <person name="Albersmeier A."/>
            <person name="Kalinowski J."/>
            <person name="Ruckert C."/>
        </authorList>
    </citation>
    <scope>NUCLEOTIDE SEQUENCE</scope>
    <source>
        <strain evidence="3">JCM 5069</strain>
    </source>
</reference>
<proteinExistence type="predicted"/>
<evidence type="ECO:0000313" key="4">
    <source>
        <dbReference type="Proteomes" id="UP000603708"/>
    </source>
</evidence>
<feature type="transmembrane region" description="Helical" evidence="2">
    <location>
        <begin position="119"/>
        <end position="138"/>
    </location>
</feature>
<feature type="transmembrane region" description="Helical" evidence="2">
    <location>
        <begin position="289"/>
        <end position="316"/>
    </location>
</feature>
<dbReference type="EMBL" id="BNCD01000013">
    <property type="protein sequence ID" value="GHH83275.1"/>
    <property type="molecule type" value="Genomic_DNA"/>
</dbReference>
<feature type="transmembrane region" description="Helical" evidence="2">
    <location>
        <begin position="158"/>
        <end position="181"/>
    </location>
</feature>
<feature type="compositionally biased region" description="Low complexity" evidence="1">
    <location>
        <begin position="26"/>
        <end position="48"/>
    </location>
</feature>
<keyword evidence="2" id="KW-0812">Transmembrane</keyword>
<keyword evidence="2" id="KW-0472">Membrane</keyword>
<comment type="caution">
    <text evidence="3">The sequence shown here is derived from an EMBL/GenBank/DDBJ whole genome shotgun (WGS) entry which is preliminary data.</text>
</comment>
<name>A0A919L372_9ACTN</name>
<reference evidence="3" key="2">
    <citation type="submission" date="2020-09" db="EMBL/GenBank/DDBJ databases">
        <authorList>
            <person name="Sun Q."/>
            <person name="Ohkuma M."/>
        </authorList>
    </citation>
    <scope>NUCLEOTIDE SEQUENCE</scope>
    <source>
        <strain evidence="3">JCM 5069</strain>
    </source>
</reference>
<gene>
    <name evidence="3" type="ORF">GCM10018793_44960</name>
</gene>
<keyword evidence="4" id="KW-1185">Reference proteome</keyword>
<organism evidence="3 4">
    <name type="scientific">Streptomyces sulfonofaciens</name>
    <dbReference type="NCBI Taxonomy" id="68272"/>
    <lineage>
        <taxon>Bacteria</taxon>
        <taxon>Bacillati</taxon>
        <taxon>Actinomycetota</taxon>
        <taxon>Actinomycetes</taxon>
        <taxon>Kitasatosporales</taxon>
        <taxon>Streptomycetaceae</taxon>
        <taxon>Streptomyces</taxon>
    </lineage>
</organism>
<feature type="compositionally biased region" description="Low complexity" evidence="1">
    <location>
        <begin position="63"/>
        <end position="95"/>
    </location>
</feature>
<feature type="transmembrane region" description="Helical" evidence="2">
    <location>
        <begin position="212"/>
        <end position="240"/>
    </location>
</feature>
<sequence length="368" mass="37523">MSADTSRTEEKAPATGAALAADAEAVRAAGLAPDPGLPPHAAAAPADELGADTEPPRADGPPRDAAAFAPAQAGGTPAHAAPAAPAESEAGSTAPGYRPARTLPLRVELVRQLKRRRTLVMGAVLGLLPFVLAVALAVGDPGRRGQVSLMTTATESGANFAATCLFVSAGFLLVIPVALFCGDTVASEANWSSLRYLLAAPVPRARLLWSKLAVALGLSLGAIVLLPVVALALGTVLYGWGPLQIPTGGVLDAGTAVRGLAVGVAYIFVSQLVTAGLAFWLSTRTDAPLGAVGGAVGLTIAGNVLDAVTALGHWRAFLPAHWQFAWADLIQPQPEWGGMIQGAAVSVTYAMVFVALAFRGFRRKDVVS</sequence>
<feature type="transmembrane region" description="Helical" evidence="2">
    <location>
        <begin position="336"/>
        <end position="358"/>
    </location>
</feature>
<accession>A0A919L372</accession>
<evidence type="ECO:0000256" key="1">
    <source>
        <dbReference type="SAM" id="MobiDB-lite"/>
    </source>
</evidence>
<dbReference type="PANTHER" id="PTHR37305">
    <property type="entry name" value="INTEGRAL MEMBRANE PROTEIN-RELATED"/>
    <property type="match status" value="1"/>
</dbReference>
<dbReference type="PANTHER" id="PTHR37305:SF1">
    <property type="entry name" value="MEMBRANE PROTEIN"/>
    <property type="match status" value="1"/>
</dbReference>
<feature type="region of interest" description="Disordered" evidence="1">
    <location>
        <begin position="26"/>
        <end position="98"/>
    </location>
</feature>
<evidence type="ECO:0000256" key="2">
    <source>
        <dbReference type="SAM" id="Phobius"/>
    </source>
</evidence>
<dbReference type="Pfam" id="PF12730">
    <property type="entry name" value="ABC2_membrane_4"/>
    <property type="match status" value="1"/>
</dbReference>